<evidence type="ECO:0000313" key="3">
    <source>
        <dbReference type="Proteomes" id="UP001430848"/>
    </source>
</evidence>
<feature type="region of interest" description="Disordered" evidence="1">
    <location>
        <begin position="154"/>
        <end position="173"/>
    </location>
</feature>
<dbReference type="EMBL" id="JAKNSF020000076">
    <property type="protein sequence ID" value="KAK7720364.1"/>
    <property type="molecule type" value="Genomic_DNA"/>
</dbReference>
<comment type="caution">
    <text evidence="2">The sequence shown here is derived from an EMBL/GenBank/DDBJ whole genome shotgun (WGS) entry which is preliminary data.</text>
</comment>
<feature type="compositionally biased region" description="Basic and acidic residues" evidence="1">
    <location>
        <begin position="43"/>
        <end position="59"/>
    </location>
</feature>
<evidence type="ECO:0000313" key="2">
    <source>
        <dbReference type="EMBL" id="KAK7720364.1"/>
    </source>
</evidence>
<organism evidence="2 3">
    <name type="scientific">Diaporthe eres</name>
    <name type="common">Phomopsis oblonga</name>
    <dbReference type="NCBI Taxonomy" id="83184"/>
    <lineage>
        <taxon>Eukaryota</taxon>
        <taxon>Fungi</taxon>
        <taxon>Dikarya</taxon>
        <taxon>Ascomycota</taxon>
        <taxon>Pezizomycotina</taxon>
        <taxon>Sordariomycetes</taxon>
        <taxon>Sordariomycetidae</taxon>
        <taxon>Diaporthales</taxon>
        <taxon>Diaporthaceae</taxon>
        <taxon>Diaporthe</taxon>
        <taxon>Diaporthe eres species complex</taxon>
    </lineage>
</organism>
<keyword evidence="3" id="KW-1185">Reference proteome</keyword>
<feature type="region of interest" description="Disordered" evidence="1">
    <location>
        <begin position="34"/>
        <end position="66"/>
    </location>
</feature>
<dbReference type="Proteomes" id="UP001430848">
    <property type="component" value="Unassembled WGS sequence"/>
</dbReference>
<accession>A0ABR1NYL1</accession>
<protein>
    <submittedName>
        <fullName evidence="2">Uncharacterized protein</fullName>
    </submittedName>
</protein>
<sequence>MTTQTRIQLKLQRDSGSIFYQDTDDNLAFHIEALRSTSPSPSADEKTQPKQDQRASTPDHEEESAATTDLVKSFLRQHLLKNGERSRCLIPLMRKDGVEALLIATVVLHLRKDSQGEGEDGGVRDDGAAIRSLHKTLGSLVSVMQQRESVLKYLEENPPVASGDDAEAEGEGE</sequence>
<gene>
    <name evidence="2" type="ORF">SLS63_009911</name>
</gene>
<reference evidence="2 3" key="1">
    <citation type="submission" date="2024-02" db="EMBL/GenBank/DDBJ databases">
        <title>De novo assembly and annotation of 12 fungi associated with fruit tree decline syndrome in Ontario, Canada.</title>
        <authorList>
            <person name="Sulman M."/>
            <person name="Ellouze W."/>
            <person name="Ilyukhin E."/>
        </authorList>
    </citation>
    <scope>NUCLEOTIDE SEQUENCE [LARGE SCALE GENOMIC DNA]</scope>
    <source>
        <strain evidence="2 3">M169</strain>
    </source>
</reference>
<proteinExistence type="predicted"/>
<name>A0ABR1NYL1_DIAER</name>
<evidence type="ECO:0000256" key="1">
    <source>
        <dbReference type="SAM" id="MobiDB-lite"/>
    </source>
</evidence>
<feature type="compositionally biased region" description="Acidic residues" evidence="1">
    <location>
        <begin position="164"/>
        <end position="173"/>
    </location>
</feature>